<dbReference type="OrthoDB" id="7696184at2759"/>
<proteinExistence type="predicted"/>
<evidence type="ECO:0000256" key="1">
    <source>
        <dbReference type="SAM" id="Phobius"/>
    </source>
</evidence>
<name>F4WVN3_ACREC</name>
<accession>F4WVN3</accession>
<dbReference type="eggNOG" id="ENOG502T6MX">
    <property type="taxonomic scope" value="Eukaryota"/>
</dbReference>
<feature type="transmembrane region" description="Helical" evidence="1">
    <location>
        <begin position="23"/>
        <end position="49"/>
    </location>
</feature>
<protein>
    <submittedName>
        <fullName evidence="2">Uncharacterized protein</fullName>
    </submittedName>
</protein>
<organism evidence="3">
    <name type="scientific">Acromyrmex echinatior</name>
    <name type="common">Panamanian leafcutter ant</name>
    <name type="synonym">Acromyrmex octospinosus echinatior</name>
    <dbReference type="NCBI Taxonomy" id="103372"/>
    <lineage>
        <taxon>Eukaryota</taxon>
        <taxon>Metazoa</taxon>
        <taxon>Ecdysozoa</taxon>
        <taxon>Arthropoda</taxon>
        <taxon>Hexapoda</taxon>
        <taxon>Insecta</taxon>
        <taxon>Pterygota</taxon>
        <taxon>Neoptera</taxon>
        <taxon>Endopterygota</taxon>
        <taxon>Hymenoptera</taxon>
        <taxon>Apocrita</taxon>
        <taxon>Aculeata</taxon>
        <taxon>Formicoidea</taxon>
        <taxon>Formicidae</taxon>
        <taxon>Myrmicinae</taxon>
        <taxon>Acromyrmex</taxon>
    </lineage>
</organism>
<keyword evidence="3" id="KW-1185">Reference proteome</keyword>
<keyword evidence="1" id="KW-0472">Membrane</keyword>
<reference evidence="2" key="1">
    <citation type="submission" date="2011-02" db="EMBL/GenBank/DDBJ databases">
        <title>The genome of the leaf-cutting ant Acromyrmex echinatior suggests key adaptations to social evolution and fungus farming.</title>
        <authorList>
            <person name="Nygaard S."/>
            <person name="Zhang G."/>
        </authorList>
    </citation>
    <scope>NUCLEOTIDE SEQUENCE</scope>
</reference>
<gene>
    <name evidence="2" type="ORF">G5I_09981</name>
</gene>
<dbReference type="AlphaFoldDB" id="F4WVN3"/>
<dbReference type="EMBL" id="GL888393">
    <property type="protein sequence ID" value="EGI61703.1"/>
    <property type="molecule type" value="Genomic_DNA"/>
</dbReference>
<keyword evidence="1" id="KW-1133">Transmembrane helix</keyword>
<sequence>MSTDLLPESVNLFLDDFETSLCLPILVVMVLCTAQFVFNHVFGIGYTIYQNVKKPAMKEKEEQDKINIMEKFKGMLTTLGIKKPDVVTTNPRRNPGCNIQSREDEWDYCEEDTE</sequence>
<dbReference type="Proteomes" id="UP000007755">
    <property type="component" value="Unassembled WGS sequence"/>
</dbReference>
<dbReference type="InParanoid" id="F4WVN3"/>
<evidence type="ECO:0000313" key="3">
    <source>
        <dbReference type="Proteomes" id="UP000007755"/>
    </source>
</evidence>
<evidence type="ECO:0000313" key="2">
    <source>
        <dbReference type="EMBL" id="EGI61703.1"/>
    </source>
</evidence>
<keyword evidence="1" id="KW-0812">Transmembrane</keyword>